<dbReference type="PANTHER" id="PTHR21183">
    <property type="entry name" value="RIBOSOMAL PROTEIN L47, MITOCHONDRIAL-RELATED"/>
    <property type="match status" value="1"/>
</dbReference>
<comment type="caution">
    <text evidence="7">The sequence shown here is derived from an EMBL/GenBank/DDBJ whole genome shotgun (WGS) entry which is preliminary data.</text>
</comment>
<organism evidence="7 8">
    <name type="scientific">Polypedilum vanderplanki</name>
    <name type="common">Sleeping chironomid midge</name>
    <dbReference type="NCBI Taxonomy" id="319348"/>
    <lineage>
        <taxon>Eukaryota</taxon>
        <taxon>Metazoa</taxon>
        <taxon>Ecdysozoa</taxon>
        <taxon>Arthropoda</taxon>
        <taxon>Hexapoda</taxon>
        <taxon>Insecta</taxon>
        <taxon>Pterygota</taxon>
        <taxon>Neoptera</taxon>
        <taxon>Endopterygota</taxon>
        <taxon>Diptera</taxon>
        <taxon>Nematocera</taxon>
        <taxon>Chironomoidea</taxon>
        <taxon>Chironomidae</taxon>
        <taxon>Chironominae</taxon>
        <taxon>Polypedilum</taxon>
        <taxon>Polypedilum</taxon>
    </lineage>
</organism>
<dbReference type="InterPro" id="IPR010729">
    <property type="entry name" value="Ribosomal_uL29_mit"/>
</dbReference>
<evidence type="ECO:0000256" key="1">
    <source>
        <dbReference type="ARBA" id="ARBA00004173"/>
    </source>
</evidence>
<comment type="similarity">
    <text evidence="2">Belongs to the universal ribosomal protein uL29 family.</text>
</comment>
<evidence type="ECO:0000256" key="4">
    <source>
        <dbReference type="ARBA" id="ARBA00023128"/>
    </source>
</evidence>
<evidence type="ECO:0000256" key="3">
    <source>
        <dbReference type="ARBA" id="ARBA00022980"/>
    </source>
</evidence>
<evidence type="ECO:0000256" key="2">
    <source>
        <dbReference type="ARBA" id="ARBA00009254"/>
    </source>
</evidence>
<evidence type="ECO:0000313" key="7">
    <source>
        <dbReference type="EMBL" id="KAG5672832.1"/>
    </source>
</evidence>
<dbReference type="OrthoDB" id="270763at2759"/>
<comment type="subcellular location">
    <subcellularLocation>
        <location evidence="1">Mitochondrion</location>
    </subcellularLocation>
</comment>
<dbReference type="GO" id="GO:0032543">
    <property type="term" value="P:mitochondrial translation"/>
    <property type="evidence" value="ECO:0007669"/>
    <property type="project" value="TreeGrafter"/>
</dbReference>
<name>A0A9J6BT00_POLVA</name>
<dbReference type="Pfam" id="PF06984">
    <property type="entry name" value="MRP-L47"/>
    <property type="match status" value="1"/>
</dbReference>
<dbReference type="GO" id="GO:0003735">
    <property type="term" value="F:structural constituent of ribosome"/>
    <property type="evidence" value="ECO:0007669"/>
    <property type="project" value="InterPro"/>
</dbReference>
<dbReference type="InterPro" id="IPR038340">
    <property type="entry name" value="MRP-L47_sf"/>
</dbReference>
<sequence>MNFANLTRRFFNATHQLSRILTFNTIQRTNFVGVRSISTTPFIYNESNINEDVNKKLMEFFDDKKNWNENDVKHGRSWQLPELRIKSNTDLHKLWYILLKERNMLMTMEHEHSREWRWWASPERLDKVKDSMKNVETVVRERNRAYYELETGEDGEVPVVKQTNMLGLVEVRRKREHRIPLALNRKWRENNPGPTNERDMHRFLKLYREKNYMVHRRSKNRARNHVIRLLRRFPDLDRNILKQKYPSVNIDNLGRRDKFRGHYVFKVD</sequence>
<accession>A0A9J6BT00</accession>
<reference evidence="7" key="1">
    <citation type="submission" date="2021-03" db="EMBL/GenBank/DDBJ databases">
        <title>Chromosome level genome of the anhydrobiotic midge Polypedilum vanderplanki.</title>
        <authorList>
            <person name="Yoshida Y."/>
            <person name="Kikawada T."/>
            <person name="Gusev O."/>
        </authorList>
    </citation>
    <scope>NUCLEOTIDE SEQUENCE</scope>
    <source>
        <strain evidence="7">NIAS01</strain>
        <tissue evidence="7">Whole body or cell culture</tissue>
    </source>
</reference>
<gene>
    <name evidence="7" type="ORF">PVAND_002922</name>
</gene>
<evidence type="ECO:0000256" key="5">
    <source>
        <dbReference type="ARBA" id="ARBA00023274"/>
    </source>
</evidence>
<dbReference type="Gene3D" id="6.10.330.20">
    <property type="match status" value="1"/>
</dbReference>
<keyword evidence="8" id="KW-1185">Reference proteome</keyword>
<keyword evidence="3" id="KW-0689">Ribosomal protein</keyword>
<dbReference type="Proteomes" id="UP001107558">
    <property type="component" value="Chromosome 3"/>
</dbReference>
<evidence type="ECO:0000256" key="6">
    <source>
        <dbReference type="ARBA" id="ARBA00035289"/>
    </source>
</evidence>
<evidence type="ECO:0000313" key="8">
    <source>
        <dbReference type="Proteomes" id="UP001107558"/>
    </source>
</evidence>
<dbReference type="EMBL" id="JADBJN010000003">
    <property type="protein sequence ID" value="KAG5672832.1"/>
    <property type="molecule type" value="Genomic_DNA"/>
</dbReference>
<protein>
    <recommendedName>
        <fullName evidence="6">Large ribosomal subunit protein uL29m</fullName>
    </recommendedName>
</protein>
<proteinExistence type="inferred from homology"/>
<dbReference type="GO" id="GO:0005762">
    <property type="term" value="C:mitochondrial large ribosomal subunit"/>
    <property type="evidence" value="ECO:0007669"/>
    <property type="project" value="TreeGrafter"/>
</dbReference>
<keyword evidence="5" id="KW-0687">Ribonucleoprotein</keyword>
<keyword evidence="4" id="KW-0496">Mitochondrion</keyword>
<dbReference type="AlphaFoldDB" id="A0A9J6BT00"/>
<dbReference type="PANTHER" id="PTHR21183:SF18">
    <property type="entry name" value="LARGE RIBOSOMAL SUBUNIT PROTEIN UL29M"/>
    <property type="match status" value="1"/>
</dbReference>